<organism evidence="1 2">
    <name type="scientific">Rattus norvegicus</name>
    <name type="common">Rat</name>
    <dbReference type="NCBI Taxonomy" id="10116"/>
    <lineage>
        <taxon>Eukaryota</taxon>
        <taxon>Metazoa</taxon>
        <taxon>Chordata</taxon>
        <taxon>Craniata</taxon>
        <taxon>Vertebrata</taxon>
        <taxon>Euteleostomi</taxon>
        <taxon>Mammalia</taxon>
        <taxon>Eutheria</taxon>
        <taxon>Euarchontoglires</taxon>
        <taxon>Glires</taxon>
        <taxon>Rodentia</taxon>
        <taxon>Myomorpha</taxon>
        <taxon>Muroidea</taxon>
        <taxon>Muridae</taxon>
        <taxon>Murinae</taxon>
        <taxon>Rattus</taxon>
    </lineage>
</organism>
<name>A6KHJ7_RAT</name>
<accession>A6KHJ7</accession>
<dbReference type="EMBL" id="CH474050">
    <property type="protein sequence ID" value="EDL86109.1"/>
    <property type="molecule type" value="Genomic_DNA"/>
</dbReference>
<gene>
    <name evidence="1" type="primary">Snph_predicted</name>
    <name evidence="1" type="ORF">rCG_37437</name>
</gene>
<reference evidence="1 2" key="1">
    <citation type="submission" date="2005-09" db="EMBL/GenBank/DDBJ databases">
        <authorList>
            <person name="Mural R.J."/>
            <person name="Li P.W."/>
            <person name="Adams M.D."/>
            <person name="Amanatides P.G."/>
            <person name="Baden-Tillson H."/>
            <person name="Barnstead M."/>
            <person name="Chin S.H."/>
            <person name="Dew I."/>
            <person name="Evans C.A."/>
            <person name="Ferriera S."/>
            <person name="Flanigan M."/>
            <person name="Fosler C."/>
            <person name="Glodek A."/>
            <person name="Gu Z."/>
            <person name="Holt R.A."/>
            <person name="Jennings D."/>
            <person name="Kraft C.L."/>
            <person name="Lu F."/>
            <person name="Nguyen T."/>
            <person name="Nusskern D.R."/>
            <person name="Pfannkoch C.M."/>
            <person name="Sitter C."/>
            <person name="Sutton G.G."/>
            <person name="Venter J.C."/>
            <person name="Wang Z."/>
            <person name="Woodage T."/>
            <person name="Zheng X.H."/>
            <person name="Zhong F."/>
        </authorList>
    </citation>
    <scope>NUCLEOTIDE SEQUENCE [LARGE SCALE GENOMIC DNA]</scope>
    <source>
        <strain>BN</strain>
        <strain evidence="2">Sprague-Dawley</strain>
    </source>
</reference>
<dbReference type="Proteomes" id="UP000234681">
    <property type="component" value="Chromosome 3"/>
</dbReference>
<dbReference type="AlphaFoldDB" id="A6KHJ7"/>
<sequence length="55" mass="6065">MELGKGTLMEWLEPVFVRFGKGASWLLRRTSWGKSIPCGLGGGARVAHRKHSVRG</sequence>
<evidence type="ECO:0000313" key="1">
    <source>
        <dbReference type="EMBL" id="EDL86109.1"/>
    </source>
</evidence>
<evidence type="ECO:0000313" key="2">
    <source>
        <dbReference type="Proteomes" id="UP000234681"/>
    </source>
</evidence>
<protein>
    <submittedName>
        <fullName evidence="1">Syntaphilin (Predicted), isoform CRA_b</fullName>
    </submittedName>
</protein>
<proteinExistence type="predicted"/>